<evidence type="ECO:0000256" key="2">
    <source>
        <dbReference type="ARBA" id="ARBA00022452"/>
    </source>
</evidence>
<keyword evidence="3" id="KW-0812">Transmembrane</keyword>
<evidence type="ECO:0000259" key="5">
    <source>
        <dbReference type="Pfam" id="PF01103"/>
    </source>
</evidence>
<dbReference type="RefSeq" id="WP_379661882.1">
    <property type="nucleotide sequence ID" value="NZ_JBHUDG010000005.1"/>
</dbReference>
<keyword evidence="2" id="KW-1134">Transmembrane beta strand</keyword>
<dbReference type="Gene3D" id="2.40.160.50">
    <property type="entry name" value="membrane protein fhac: a member of the omp85/tpsb transporter family"/>
    <property type="match status" value="1"/>
</dbReference>
<name>A0ABW4I9T0_9SPHI</name>
<dbReference type="InterPro" id="IPR039910">
    <property type="entry name" value="D15-like"/>
</dbReference>
<keyword evidence="4" id="KW-0472">Membrane</keyword>
<evidence type="ECO:0000313" key="7">
    <source>
        <dbReference type="EMBL" id="MFD1629501.1"/>
    </source>
</evidence>
<gene>
    <name evidence="7" type="ORF">ACFSAH_06390</name>
</gene>
<reference evidence="8" key="1">
    <citation type="journal article" date="2019" name="Int. J. Syst. Evol. Microbiol.">
        <title>The Global Catalogue of Microorganisms (GCM) 10K type strain sequencing project: providing services to taxonomists for standard genome sequencing and annotation.</title>
        <authorList>
            <consortium name="The Broad Institute Genomics Platform"/>
            <consortium name="The Broad Institute Genome Sequencing Center for Infectious Disease"/>
            <person name="Wu L."/>
            <person name="Ma J."/>
        </authorList>
    </citation>
    <scope>NUCLEOTIDE SEQUENCE [LARGE SCALE GENOMIC DNA]</scope>
    <source>
        <strain evidence="8">CCUG 53762</strain>
    </source>
</reference>
<dbReference type="EMBL" id="JBHUDG010000005">
    <property type="protein sequence ID" value="MFD1629501.1"/>
    <property type="molecule type" value="Genomic_DNA"/>
</dbReference>
<dbReference type="Pfam" id="PF07244">
    <property type="entry name" value="POTRA"/>
    <property type="match status" value="1"/>
</dbReference>
<organism evidence="7 8">
    <name type="scientific">Pseudopedobacter beijingensis</name>
    <dbReference type="NCBI Taxonomy" id="1207056"/>
    <lineage>
        <taxon>Bacteria</taxon>
        <taxon>Pseudomonadati</taxon>
        <taxon>Bacteroidota</taxon>
        <taxon>Sphingobacteriia</taxon>
        <taxon>Sphingobacteriales</taxon>
        <taxon>Sphingobacteriaceae</taxon>
        <taxon>Pseudopedobacter</taxon>
    </lineage>
</organism>
<dbReference type="Pfam" id="PF01103">
    <property type="entry name" value="Omp85"/>
    <property type="match status" value="1"/>
</dbReference>
<dbReference type="PANTHER" id="PTHR12815:SF18">
    <property type="entry name" value="SORTING AND ASSEMBLY MACHINERY COMPONENT 50 HOMOLOG"/>
    <property type="match status" value="1"/>
</dbReference>
<protein>
    <submittedName>
        <fullName evidence="7">POTRA domain-containing protein</fullName>
    </submittedName>
</protein>
<comment type="caution">
    <text evidence="7">The sequence shown here is derived from an EMBL/GenBank/DDBJ whole genome shotgun (WGS) entry which is preliminary data.</text>
</comment>
<feature type="domain" description="POTRA" evidence="6">
    <location>
        <begin position="161"/>
        <end position="230"/>
    </location>
</feature>
<dbReference type="Gene3D" id="3.10.20.310">
    <property type="entry name" value="membrane protein fhac"/>
    <property type="match status" value="1"/>
</dbReference>
<feature type="domain" description="Bacterial surface antigen (D15)" evidence="5">
    <location>
        <begin position="299"/>
        <end position="553"/>
    </location>
</feature>
<dbReference type="InterPro" id="IPR000184">
    <property type="entry name" value="Bac_surfAg_D15"/>
</dbReference>
<evidence type="ECO:0000313" key="8">
    <source>
        <dbReference type="Proteomes" id="UP001597118"/>
    </source>
</evidence>
<sequence length="557" mass="63653">MLLSKTQYAQSALWKLEISGLPKSEFISYTTAFQDSVAVIDEINRVYDALTSKGYFYAIVDQKTWEKRFCKIHFEIGQPYKILDITNGNVAAAALYDTKFREKAYNNIHFDLIQLQQLKENLVHWYENNGYPFAKIWLDSFQLHQNALSVKLYAEPGDKIYIDTIKIVGSASVNTSFLSSHISIKQGDIYNEDKVKRIDDRLSQLPYLKVVKKKQIDFIGDKAHLNIFIDKEGANQFDGLIGFLPNQTTGKLQMSGDFKLKLQNVFKAGESLAFNYRGLPQQVQELDLSAKYPYLFGTQLGIKGDLAFFKQDTTYLNLNTKFSFVYNYSPQRSVSFFVENFNGTKLAEQNLGDTPLADINTLFYGVESELYKVDNGLMPLKGYKLYAYFGAGNRRATEEIIAQPERLLVKSSQFKVKTDLNYYLKVSKISVLYLHNLSALLTGKDLYENEIFRIGGSKTLRGFDEQQFKVSSFSVQTVEYRHYIESASYVNVFYEQAFLKQLTLNESKTILPFSFGVGATFSTKVGLLSFNYALGKQQNIPLDLQKGKIHFGIVSYF</sequence>
<comment type="subcellular location">
    <subcellularLocation>
        <location evidence="1">Membrane</location>
    </subcellularLocation>
</comment>
<proteinExistence type="predicted"/>
<evidence type="ECO:0000256" key="3">
    <source>
        <dbReference type="ARBA" id="ARBA00022692"/>
    </source>
</evidence>
<dbReference type="InterPro" id="IPR010827">
    <property type="entry name" value="BamA/TamA_POTRA"/>
</dbReference>
<keyword evidence="8" id="KW-1185">Reference proteome</keyword>
<evidence type="ECO:0000256" key="1">
    <source>
        <dbReference type="ARBA" id="ARBA00004370"/>
    </source>
</evidence>
<accession>A0ABW4I9T0</accession>
<evidence type="ECO:0000256" key="4">
    <source>
        <dbReference type="ARBA" id="ARBA00023136"/>
    </source>
</evidence>
<dbReference type="Proteomes" id="UP001597118">
    <property type="component" value="Unassembled WGS sequence"/>
</dbReference>
<evidence type="ECO:0000259" key="6">
    <source>
        <dbReference type="Pfam" id="PF07244"/>
    </source>
</evidence>
<dbReference type="PANTHER" id="PTHR12815">
    <property type="entry name" value="SORTING AND ASSEMBLY MACHINERY SAMM50 PROTEIN FAMILY MEMBER"/>
    <property type="match status" value="1"/>
</dbReference>